<organism evidence="5 6">
    <name type="scientific">Neolewinella lacunae</name>
    <dbReference type="NCBI Taxonomy" id="1517758"/>
    <lineage>
        <taxon>Bacteria</taxon>
        <taxon>Pseudomonadati</taxon>
        <taxon>Bacteroidota</taxon>
        <taxon>Saprospiria</taxon>
        <taxon>Saprospirales</taxon>
        <taxon>Lewinellaceae</taxon>
        <taxon>Neolewinella</taxon>
    </lineage>
</organism>
<keyword evidence="6" id="KW-1185">Reference proteome</keyword>
<dbReference type="GO" id="GO:0050570">
    <property type="term" value="F:4-hydroxythreonine-4-phosphate dehydrogenase activity"/>
    <property type="evidence" value="ECO:0007669"/>
    <property type="project" value="UniProtKB-EC"/>
</dbReference>
<keyword evidence="1" id="KW-0479">Metal-binding</keyword>
<dbReference type="Gene3D" id="3.40.718.10">
    <property type="entry name" value="Isopropylmalate Dehydrogenase"/>
    <property type="match status" value="1"/>
</dbReference>
<comment type="caution">
    <text evidence="5">The sequence shown here is derived from an EMBL/GenBank/DDBJ whole genome shotgun (WGS) entry which is preliminary data.</text>
</comment>
<dbReference type="EMBL" id="JACSIT010000152">
    <property type="protein sequence ID" value="MBC6996313.1"/>
    <property type="molecule type" value="Genomic_DNA"/>
</dbReference>
<feature type="region of interest" description="Disordered" evidence="4">
    <location>
        <begin position="342"/>
        <end position="380"/>
    </location>
</feature>
<accession>A0A923TAL5</accession>
<keyword evidence="2 5" id="KW-0560">Oxidoreductase</keyword>
<evidence type="ECO:0000256" key="4">
    <source>
        <dbReference type="SAM" id="MobiDB-lite"/>
    </source>
</evidence>
<protein>
    <submittedName>
        <fullName evidence="5">4-hydroxythreonine-4-phosphate dehydrogenase PdxA</fullName>
        <ecNumber evidence="5">1.1.1.262</ecNumber>
    </submittedName>
</protein>
<dbReference type="GO" id="GO:0046872">
    <property type="term" value="F:metal ion binding"/>
    <property type="evidence" value="ECO:0007669"/>
    <property type="project" value="UniProtKB-KW"/>
</dbReference>
<proteinExistence type="predicted"/>
<dbReference type="GO" id="GO:0051287">
    <property type="term" value="F:NAD binding"/>
    <property type="evidence" value="ECO:0007669"/>
    <property type="project" value="InterPro"/>
</dbReference>
<keyword evidence="3" id="KW-0520">NAD</keyword>
<evidence type="ECO:0000313" key="5">
    <source>
        <dbReference type="EMBL" id="MBC6996313.1"/>
    </source>
</evidence>
<evidence type="ECO:0000256" key="3">
    <source>
        <dbReference type="ARBA" id="ARBA00023027"/>
    </source>
</evidence>
<dbReference type="EC" id="1.1.1.262" evidence="5"/>
<evidence type="ECO:0000256" key="2">
    <source>
        <dbReference type="ARBA" id="ARBA00023002"/>
    </source>
</evidence>
<dbReference type="RefSeq" id="WP_187468324.1">
    <property type="nucleotide sequence ID" value="NZ_JACSIT010000152.1"/>
</dbReference>
<dbReference type="PANTHER" id="PTHR30004:SF6">
    <property type="entry name" value="D-THREONATE 4-PHOSPHATE DEHYDROGENASE"/>
    <property type="match status" value="1"/>
</dbReference>
<dbReference type="Proteomes" id="UP000650081">
    <property type="component" value="Unassembled WGS sequence"/>
</dbReference>
<dbReference type="AlphaFoldDB" id="A0A923TAL5"/>
<evidence type="ECO:0000313" key="6">
    <source>
        <dbReference type="Proteomes" id="UP000650081"/>
    </source>
</evidence>
<dbReference type="SUPFAM" id="SSF53659">
    <property type="entry name" value="Isocitrate/Isopropylmalate dehydrogenase-like"/>
    <property type="match status" value="1"/>
</dbReference>
<reference evidence="5" key="1">
    <citation type="submission" date="2020-08" db="EMBL/GenBank/DDBJ databases">
        <title>Lewinella bacteria from marine environments.</title>
        <authorList>
            <person name="Zhong Y."/>
        </authorList>
    </citation>
    <scope>NUCLEOTIDE SEQUENCE</scope>
    <source>
        <strain evidence="5">KCTC 42187</strain>
    </source>
</reference>
<evidence type="ECO:0000256" key="1">
    <source>
        <dbReference type="ARBA" id="ARBA00022723"/>
    </source>
</evidence>
<dbReference type="Pfam" id="PF04166">
    <property type="entry name" value="PdxA"/>
    <property type="match status" value="1"/>
</dbReference>
<dbReference type="InterPro" id="IPR005255">
    <property type="entry name" value="PdxA_fam"/>
</dbReference>
<sequence>MTPLQIGISIGDPNGIGPEVVIKALVRPGLLDLVTPVIYASAAALQQYRGKAAERFDFAIVASAEDAEDGQINLVEAFPEDLPLAPGQPTAEGGEAAALALARAVEDLKEGWLDAIVTAPINKSVMPRESFPYPGHTEMLTESLGATESLMFLVADTLRVGVVTNHIPVSEVARAVTRQRILDKLKIMDASLRADFGIVRPVIAVLSLNPHGGDDGRIGDEDIKVVRPAVEQAKENGILAMGPFPADGFFGAGKQHQFDAVLAMYHDQGLVPFKALSFGKGVNFTAGLPAIRTSPDHGTAYDLVGQDSASPDSFIAALFLARDAYFNRVRYEADTANPLTSRMHLVYKRKTKESSGEKSRGGARSGKRPGGKSGRGKKEN</sequence>
<dbReference type="NCBIfam" id="TIGR00557">
    <property type="entry name" value="pdxA"/>
    <property type="match status" value="1"/>
</dbReference>
<gene>
    <name evidence="5" type="primary">pdxA</name>
    <name evidence="5" type="ORF">H9S92_19235</name>
</gene>
<dbReference type="PANTHER" id="PTHR30004">
    <property type="entry name" value="4-HYDROXYTHREONINE-4-PHOSPHATE DEHYDROGENASE"/>
    <property type="match status" value="1"/>
</dbReference>
<name>A0A923TAL5_9BACT</name>